<feature type="transmembrane region" description="Helical" evidence="6">
    <location>
        <begin position="98"/>
        <end position="117"/>
    </location>
</feature>
<protein>
    <submittedName>
        <fullName evidence="7">MATE efflux family protein</fullName>
    </submittedName>
</protein>
<dbReference type="PANTHER" id="PTHR42893">
    <property type="entry name" value="PROTEIN DETOXIFICATION 44, CHLOROPLASTIC-RELATED"/>
    <property type="match status" value="1"/>
</dbReference>
<dbReference type="CDD" id="cd13136">
    <property type="entry name" value="MATE_DinF_like"/>
    <property type="match status" value="1"/>
</dbReference>
<feature type="transmembrane region" description="Helical" evidence="6">
    <location>
        <begin position="137"/>
        <end position="156"/>
    </location>
</feature>
<dbReference type="PATRIC" id="fig|1035195.3.peg.1281"/>
<dbReference type="GO" id="GO:0005886">
    <property type="term" value="C:plasma membrane"/>
    <property type="evidence" value="ECO:0007669"/>
    <property type="project" value="TreeGrafter"/>
</dbReference>
<comment type="similarity">
    <text evidence="2">Belongs to the multi antimicrobial extrusion (MATE) (TC 2.A.66.1) family.</text>
</comment>
<dbReference type="HOGENOM" id="CLU_012893_16_3_11"/>
<keyword evidence="4 6" id="KW-1133">Transmembrane helix</keyword>
<keyword evidence="5 6" id="KW-0472">Membrane</keyword>
<gene>
    <name evidence="7" type="ORF">HMPREF9997_01425</name>
</gene>
<feature type="transmembrane region" description="Helical" evidence="6">
    <location>
        <begin position="311"/>
        <end position="330"/>
    </location>
</feature>
<dbReference type="eggNOG" id="COG0534">
    <property type="taxonomic scope" value="Bacteria"/>
</dbReference>
<dbReference type="Proteomes" id="UP000010445">
    <property type="component" value="Unassembled WGS sequence"/>
</dbReference>
<keyword evidence="3 6" id="KW-0812">Transmembrane</keyword>
<feature type="transmembrane region" description="Helical" evidence="6">
    <location>
        <begin position="18"/>
        <end position="38"/>
    </location>
</feature>
<evidence type="ECO:0000313" key="8">
    <source>
        <dbReference type="Proteomes" id="UP000010445"/>
    </source>
</evidence>
<feature type="transmembrane region" description="Helical" evidence="6">
    <location>
        <begin position="168"/>
        <end position="186"/>
    </location>
</feature>
<dbReference type="PANTHER" id="PTHR42893:SF46">
    <property type="entry name" value="PROTEIN DETOXIFICATION 44, CHLOROPLASTIC"/>
    <property type="match status" value="1"/>
</dbReference>
<feature type="transmembrane region" description="Helical" evidence="6">
    <location>
        <begin position="406"/>
        <end position="425"/>
    </location>
</feature>
<dbReference type="OrthoDB" id="5242355at2"/>
<dbReference type="Pfam" id="PF01554">
    <property type="entry name" value="MatE"/>
    <property type="match status" value="2"/>
</dbReference>
<feature type="transmembrane region" description="Helical" evidence="6">
    <location>
        <begin position="350"/>
        <end position="371"/>
    </location>
</feature>
<dbReference type="RefSeq" id="WP_006063654.1">
    <property type="nucleotide sequence ID" value="NZ_KB290831.1"/>
</dbReference>
<dbReference type="AlphaFoldDB" id="L1MGN3"/>
<evidence type="ECO:0000256" key="4">
    <source>
        <dbReference type="ARBA" id="ARBA00022989"/>
    </source>
</evidence>
<feature type="transmembrane region" description="Helical" evidence="6">
    <location>
        <begin position="378"/>
        <end position="400"/>
    </location>
</feature>
<dbReference type="InterPro" id="IPR002528">
    <property type="entry name" value="MATE_fam"/>
</dbReference>
<feature type="transmembrane region" description="Helical" evidence="6">
    <location>
        <begin position="238"/>
        <end position="261"/>
    </location>
</feature>
<proteinExistence type="inferred from homology"/>
<dbReference type="NCBIfam" id="TIGR00797">
    <property type="entry name" value="matE"/>
    <property type="match status" value="1"/>
</dbReference>
<evidence type="ECO:0000256" key="1">
    <source>
        <dbReference type="ARBA" id="ARBA00004141"/>
    </source>
</evidence>
<accession>L1MGN3</accession>
<comment type="caution">
    <text evidence="7">The sequence shown here is derived from an EMBL/GenBank/DDBJ whole genome shotgun (WGS) entry which is preliminary data.</text>
</comment>
<feature type="transmembrane region" description="Helical" evidence="6">
    <location>
        <begin position="273"/>
        <end position="299"/>
    </location>
</feature>
<dbReference type="EMBL" id="AMEM01000018">
    <property type="protein sequence ID" value="EKX90210.1"/>
    <property type="molecule type" value="Genomic_DNA"/>
</dbReference>
<sequence>MNMTDAGSDVSAVSARTIFALAFPALGVLAATPLYLLIDTAVVGHLGGLYLAGLAAATTIQAQVTTQLTFLSYGTTARAARHYGAGDTDKAVSEGVQATWLALIVGAVLAAIVWLGAPTFTSWLAHSPEVANLATRWLRIAGIGVPLILATMAGNGWMRGIQNTRTPFYFTLAGVVPSAALVPLLVHRYGLVGSAVANLVGESITALLFLWALAKAHQGGYAPHFNIMRKQLVLGRDLIMRSLSFQVAFVSAASVAARFGASSLAAHQILLQLWSFLSLVLDALAIAAQSLVGSALGAGAISVARSVGTKVVAYSAGFAAVLACVFAVGFKAIPGLFTNDHSVMDAIAAPWWILVGMIVVGGIVFALDGVLLGAADAAFLRTATLVSVICGFLPGVWLALIMDTQLTGVWCGLAAFLLIRLAFVVSRFQSMKWARGSA</sequence>
<evidence type="ECO:0000313" key="7">
    <source>
        <dbReference type="EMBL" id="EKX90210.1"/>
    </source>
</evidence>
<dbReference type="GO" id="GO:0042910">
    <property type="term" value="F:xenobiotic transmembrane transporter activity"/>
    <property type="evidence" value="ECO:0007669"/>
    <property type="project" value="InterPro"/>
</dbReference>
<evidence type="ECO:0000256" key="5">
    <source>
        <dbReference type="ARBA" id="ARBA00023136"/>
    </source>
</evidence>
<name>L1MGN3_9CORY</name>
<dbReference type="GO" id="GO:0015297">
    <property type="term" value="F:antiporter activity"/>
    <property type="evidence" value="ECO:0007669"/>
    <property type="project" value="InterPro"/>
</dbReference>
<dbReference type="InterPro" id="IPR044644">
    <property type="entry name" value="DinF-like"/>
</dbReference>
<evidence type="ECO:0000256" key="3">
    <source>
        <dbReference type="ARBA" id="ARBA00022692"/>
    </source>
</evidence>
<reference evidence="7 8" key="1">
    <citation type="submission" date="2012-05" db="EMBL/GenBank/DDBJ databases">
        <authorList>
            <person name="Weinstock G."/>
            <person name="Sodergren E."/>
            <person name="Lobos E.A."/>
            <person name="Fulton L."/>
            <person name="Fulton R."/>
            <person name="Courtney L."/>
            <person name="Fronick C."/>
            <person name="O'Laughlin M."/>
            <person name="Godfrey J."/>
            <person name="Wilson R.M."/>
            <person name="Miner T."/>
            <person name="Farmer C."/>
            <person name="Delehaunty K."/>
            <person name="Cordes M."/>
            <person name="Minx P."/>
            <person name="Tomlinson C."/>
            <person name="Chen J."/>
            <person name="Wollam A."/>
            <person name="Pepin K.H."/>
            <person name="Bhonagiri V."/>
            <person name="Zhang X."/>
            <person name="Suruliraj S."/>
            <person name="Warren W."/>
            <person name="Mitreva M."/>
            <person name="Mardis E.R."/>
            <person name="Wilson R.K."/>
        </authorList>
    </citation>
    <scope>NUCLEOTIDE SEQUENCE [LARGE SCALE GENOMIC DNA]</scope>
    <source>
        <strain evidence="7 8">F0235</strain>
    </source>
</reference>
<evidence type="ECO:0000256" key="6">
    <source>
        <dbReference type="SAM" id="Phobius"/>
    </source>
</evidence>
<evidence type="ECO:0000256" key="2">
    <source>
        <dbReference type="ARBA" id="ARBA00010199"/>
    </source>
</evidence>
<keyword evidence="8" id="KW-1185">Reference proteome</keyword>
<dbReference type="STRING" id="1035195.HMPREF9997_01425"/>
<comment type="subcellular location">
    <subcellularLocation>
        <location evidence="1">Membrane</location>
        <topology evidence="1">Multi-pass membrane protein</topology>
    </subcellularLocation>
</comment>
<dbReference type="GeneID" id="84897213"/>
<organism evidence="7 8">
    <name type="scientific">Corynebacterium durum F0235</name>
    <dbReference type="NCBI Taxonomy" id="1035195"/>
    <lineage>
        <taxon>Bacteria</taxon>
        <taxon>Bacillati</taxon>
        <taxon>Actinomycetota</taxon>
        <taxon>Actinomycetes</taxon>
        <taxon>Mycobacteriales</taxon>
        <taxon>Corynebacteriaceae</taxon>
        <taxon>Corynebacterium</taxon>
    </lineage>
</organism>
<feature type="transmembrane region" description="Helical" evidence="6">
    <location>
        <begin position="192"/>
        <end position="214"/>
    </location>
</feature>